<dbReference type="STRING" id="647113.Metok_0375"/>
<dbReference type="HOGENOM" id="CLU_2490500_0_0_2"/>
<evidence type="ECO:0000313" key="2">
    <source>
        <dbReference type="Proteomes" id="UP000009296"/>
    </source>
</evidence>
<accession>F8AKN1</accession>
<dbReference type="RefSeq" id="WP_013866550.1">
    <property type="nucleotide sequence ID" value="NC_015636.1"/>
</dbReference>
<dbReference type="Proteomes" id="UP000009296">
    <property type="component" value="Chromosome"/>
</dbReference>
<dbReference type="KEGG" id="mok:Metok_0375"/>
<organism evidence="1 2">
    <name type="scientific">Methanothermococcus okinawensis (strain DSM 14208 / JCM 11175 / IH1)</name>
    <dbReference type="NCBI Taxonomy" id="647113"/>
    <lineage>
        <taxon>Archaea</taxon>
        <taxon>Methanobacteriati</taxon>
        <taxon>Methanobacteriota</taxon>
        <taxon>Methanomada group</taxon>
        <taxon>Methanococci</taxon>
        <taxon>Methanococcales</taxon>
        <taxon>Methanococcaceae</taxon>
        <taxon>Methanothermococcus</taxon>
    </lineage>
</organism>
<gene>
    <name evidence="1" type="ordered locus">Metok_0375</name>
</gene>
<sequence>MREVRKSAIFREFKVVGGFAPERIKVVEYNIYCEPLGSKFVTLYKYIVSDGRDKYILPLRTNNLKQGDYIKVIYLNGNYQVVRLES</sequence>
<dbReference type="AlphaFoldDB" id="F8AKN1"/>
<dbReference type="EMBL" id="CP002792">
    <property type="protein sequence ID" value="AEH06364.1"/>
    <property type="molecule type" value="Genomic_DNA"/>
</dbReference>
<keyword evidence="2" id="KW-1185">Reference proteome</keyword>
<reference evidence="1" key="1">
    <citation type="submission" date="2011-05" db="EMBL/GenBank/DDBJ databases">
        <title>Complete sequence of chromosome of Methanothermococcus okinawensis IH1.</title>
        <authorList>
            <consortium name="US DOE Joint Genome Institute"/>
            <person name="Lucas S."/>
            <person name="Han J."/>
            <person name="Lapidus A."/>
            <person name="Cheng J.-F."/>
            <person name="Goodwin L."/>
            <person name="Pitluck S."/>
            <person name="Peters L."/>
            <person name="Mikhailova N."/>
            <person name="Held B."/>
            <person name="Han C."/>
            <person name="Tapia R."/>
            <person name="Land M."/>
            <person name="Hauser L."/>
            <person name="Kyrpides N."/>
            <person name="Ivanova N."/>
            <person name="Pagani I."/>
            <person name="Sieprawska-Lupa M."/>
            <person name="Takai K."/>
            <person name="Miyazaki J."/>
            <person name="Whitman W."/>
            <person name="Woyke T."/>
        </authorList>
    </citation>
    <scope>NUCLEOTIDE SEQUENCE [LARGE SCALE GENOMIC DNA]</scope>
    <source>
        <strain evidence="1">IH1</strain>
    </source>
</reference>
<name>F8AKN1_METOI</name>
<proteinExistence type="predicted"/>
<evidence type="ECO:0000313" key="1">
    <source>
        <dbReference type="EMBL" id="AEH06364.1"/>
    </source>
</evidence>
<protein>
    <recommendedName>
        <fullName evidence="3">Nucleic acid binding OB-fold tRNA/helicase-type</fullName>
    </recommendedName>
</protein>
<dbReference type="GeneID" id="10772498"/>
<evidence type="ECO:0008006" key="3">
    <source>
        <dbReference type="Google" id="ProtNLM"/>
    </source>
</evidence>
<dbReference type="eggNOG" id="arCOG09530">
    <property type="taxonomic scope" value="Archaea"/>
</dbReference>